<dbReference type="HOGENOM" id="CLU_059403_0_0_1"/>
<evidence type="ECO:0000313" key="3">
    <source>
        <dbReference type="Proteomes" id="UP000016922"/>
    </source>
</evidence>
<dbReference type="eggNOG" id="ENOG502SC34">
    <property type="taxonomic scope" value="Eukaryota"/>
</dbReference>
<organism evidence="2 3">
    <name type="scientific">Glarea lozoyensis (strain ATCC 20868 / MF5171)</name>
    <dbReference type="NCBI Taxonomy" id="1116229"/>
    <lineage>
        <taxon>Eukaryota</taxon>
        <taxon>Fungi</taxon>
        <taxon>Dikarya</taxon>
        <taxon>Ascomycota</taxon>
        <taxon>Pezizomycotina</taxon>
        <taxon>Leotiomycetes</taxon>
        <taxon>Helotiales</taxon>
        <taxon>Helotiaceae</taxon>
        <taxon>Glarea</taxon>
    </lineage>
</organism>
<dbReference type="OMA" id="MKFMRRA"/>
<reference evidence="2 3" key="1">
    <citation type="journal article" date="2013" name="BMC Genomics">
        <title>Genomics-driven discovery of the pneumocandin biosynthetic gene cluster in the fungus Glarea lozoyensis.</title>
        <authorList>
            <person name="Chen L."/>
            <person name="Yue Q."/>
            <person name="Zhang X."/>
            <person name="Xiang M."/>
            <person name="Wang C."/>
            <person name="Li S."/>
            <person name="Che Y."/>
            <person name="Ortiz-Lopez F.J."/>
            <person name="Bills G.F."/>
            <person name="Liu X."/>
            <person name="An Z."/>
        </authorList>
    </citation>
    <scope>NUCLEOTIDE SEQUENCE [LARGE SCALE GENOMIC DNA]</scope>
    <source>
        <strain evidence="3">ATCC 20868 / MF5171</strain>
    </source>
</reference>
<evidence type="ECO:0000313" key="2">
    <source>
        <dbReference type="EMBL" id="EPE33094.1"/>
    </source>
</evidence>
<keyword evidence="3" id="KW-1185">Reference proteome</keyword>
<dbReference type="EMBL" id="KE145358">
    <property type="protein sequence ID" value="EPE33094.1"/>
    <property type="molecule type" value="Genomic_DNA"/>
</dbReference>
<name>S3D7I9_GLAL2</name>
<accession>S3D7I9</accession>
<feature type="region of interest" description="Disordered" evidence="1">
    <location>
        <begin position="158"/>
        <end position="269"/>
    </location>
</feature>
<proteinExistence type="predicted"/>
<dbReference type="Proteomes" id="UP000016922">
    <property type="component" value="Unassembled WGS sequence"/>
</dbReference>
<sequence>MASTTSTPGSAPKAMSSRLLTMKFMQRAAASPTSPSPVVPDERPQKRRKKDADPSAVAFDVNALANNLAVQKALGEEEAIRQAALDRQAAEAGDTRWVLNFEDEKRPLKTYTTTLQVVPTGFANLDSLSAPQIQSLSEEDVHDRPLLVGRRSFGKFNRILERQQNPSLDDSSDSTSENEDEDAKDFSANSDDSSSDSNNPTDALLRASQAEAAQRLKSERKAKKKAEKKKGEKLAKQRKKKEVNINGLSSLSGEKAFSPTKGPCYNCDGPHLRADCPETKRVYQGGIDDSRPRKSLRKR</sequence>
<dbReference type="AlphaFoldDB" id="S3D7I9"/>
<protein>
    <submittedName>
        <fullName evidence="2">Uncharacterized protein</fullName>
    </submittedName>
</protein>
<dbReference type="RefSeq" id="XP_008079711.1">
    <property type="nucleotide sequence ID" value="XM_008081520.1"/>
</dbReference>
<dbReference type="OrthoDB" id="427960at2759"/>
<dbReference type="GeneID" id="19465160"/>
<feature type="region of interest" description="Disordered" evidence="1">
    <location>
        <begin position="1"/>
        <end position="55"/>
    </location>
</feature>
<evidence type="ECO:0000256" key="1">
    <source>
        <dbReference type="SAM" id="MobiDB-lite"/>
    </source>
</evidence>
<dbReference type="KEGG" id="glz:GLAREA_06106"/>
<feature type="compositionally biased region" description="Acidic residues" evidence="1">
    <location>
        <begin position="170"/>
        <end position="183"/>
    </location>
</feature>
<gene>
    <name evidence="2" type="ORF">GLAREA_06106</name>
</gene>
<feature type="compositionally biased region" description="Low complexity" evidence="1">
    <location>
        <begin position="186"/>
        <end position="203"/>
    </location>
</feature>
<dbReference type="STRING" id="1116229.S3D7I9"/>